<protein>
    <recommendedName>
        <fullName evidence="4">Phage shock protein B</fullName>
    </recommendedName>
</protein>
<keyword evidence="3" id="KW-1185">Reference proteome</keyword>
<dbReference type="Proteomes" id="UP000290057">
    <property type="component" value="Chromosome"/>
</dbReference>
<keyword evidence="1" id="KW-0812">Transmembrane</keyword>
<proteinExistence type="predicted"/>
<reference evidence="2 3" key="1">
    <citation type="submission" date="2019-01" db="EMBL/GenBank/DDBJ databases">
        <title>Complete genome sequence of Erythrobacter flavus KJ5.</title>
        <authorList>
            <person name="Kanesaki Y."/>
            <person name="Brotosudarmo T."/>
            <person name="Moriuchi R."/>
            <person name="Awai K."/>
        </authorList>
    </citation>
    <scope>NUCLEOTIDE SEQUENCE [LARGE SCALE GENOMIC DNA]</scope>
    <source>
        <strain evidence="2 3">KJ5</strain>
    </source>
</reference>
<accession>A0A3T1CKP8</accession>
<name>A0A3T1CKP8_9SPHN</name>
<evidence type="ECO:0000256" key="1">
    <source>
        <dbReference type="SAM" id="Phobius"/>
    </source>
</evidence>
<keyword evidence="1" id="KW-0472">Membrane</keyword>
<gene>
    <name evidence="2" type="ORF">EKJ_24320</name>
</gene>
<evidence type="ECO:0008006" key="4">
    <source>
        <dbReference type="Google" id="ProtNLM"/>
    </source>
</evidence>
<evidence type="ECO:0000313" key="2">
    <source>
        <dbReference type="EMBL" id="BBI21585.1"/>
    </source>
</evidence>
<feature type="transmembrane region" description="Helical" evidence="1">
    <location>
        <begin position="6"/>
        <end position="26"/>
    </location>
</feature>
<sequence length="104" mass="12197">MDGDLALIFGFILAIVMLVLPFAYFINQRVQEHEERKLELKARAEEAKAEQLRFSNGDYSRMEERVRVLERIATDSNHALASQIEELRDLREIEDHTAPRERAR</sequence>
<dbReference type="RefSeq" id="WP_067468143.1">
    <property type="nucleotide sequence ID" value="NZ_AP019389.1"/>
</dbReference>
<dbReference type="AlphaFoldDB" id="A0A3T1CKP8"/>
<evidence type="ECO:0000313" key="3">
    <source>
        <dbReference type="Proteomes" id="UP000290057"/>
    </source>
</evidence>
<keyword evidence="1" id="KW-1133">Transmembrane helix</keyword>
<organism evidence="2 3">
    <name type="scientific">Qipengyuania flava</name>
    <dbReference type="NCBI Taxonomy" id="192812"/>
    <lineage>
        <taxon>Bacteria</taxon>
        <taxon>Pseudomonadati</taxon>
        <taxon>Pseudomonadota</taxon>
        <taxon>Alphaproteobacteria</taxon>
        <taxon>Sphingomonadales</taxon>
        <taxon>Erythrobacteraceae</taxon>
        <taxon>Qipengyuania</taxon>
    </lineage>
</organism>
<dbReference type="EMBL" id="AP019389">
    <property type="protein sequence ID" value="BBI21585.1"/>
    <property type="molecule type" value="Genomic_DNA"/>
</dbReference>